<dbReference type="PRINTS" id="PR00412">
    <property type="entry name" value="EPOXHYDRLASE"/>
</dbReference>
<sequence>MPADNSCVTLPGPWRHRLVRASGAQFHVATAGDDREDATLVLLLHGFPQYWYAWRNQIPALAEAGYAVAAMDIRGAGGSDRTRDTFDMPTLARDIHGVIRSLGASSAVLVGLGAGGSLAWSAASLEPDLVKGLVTVSAPHPADTYRLGLHVTFRTWRHYFAAFLPRIAEDRLQNPESLEALLAEFSAPGNTGATEAAEHYAHALQLPSAAKAQIHQLRWTWSSPRRPSGREHLEQISRPIKAPVLTIRGDLDPLLPARAWSRTASRVTADYSHVVMPRTGHFPPEESPEEFNKLLLGFLENL</sequence>
<reference evidence="4" key="1">
    <citation type="submission" date="2021-02" db="EMBL/GenBank/DDBJ databases">
        <title>Leucobacter sp. CX169.</title>
        <authorList>
            <person name="Cheng Y."/>
        </authorList>
    </citation>
    <scope>NUCLEOTIDE SEQUENCE [LARGE SCALE GENOMIC DNA]</scope>
    <source>
        <strain evidence="4">JY899</strain>
    </source>
</reference>
<dbReference type="InterPro" id="IPR000073">
    <property type="entry name" value="AB_hydrolase_1"/>
</dbReference>
<dbReference type="InterPro" id="IPR000639">
    <property type="entry name" value="Epox_hydrolase-like"/>
</dbReference>
<comment type="caution">
    <text evidence="3">The sequence shown here is derived from an EMBL/GenBank/DDBJ whole genome shotgun (WGS) entry which is preliminary data.</text>
</comment>
<dbReference type="SUPFAM" id="SSF53474">
    <property type="entry name" value="alpha/beta-Hydrolases"/>
    <property type="match status" value="1"/>
</dbReference>
<evidence type="ECO:0000259" key="2">
    <source>
        <dbReference type="Pfam" id="PF00561"/>
    </source>
</evidence>
<evidence type="ECO:0000256" key="1">
    <source>
        <dbReference type="ARBA" id="ARBA00022801"/>
    </source>
</evidence>
<dbReference type="Proteomes" id="UP000705983">
    <property type="component" value="Unassembled WGS sequence"/>
</dbReference>
<gene>
    <name evidence="3" type="ORF">JVW63_01065</name>
</gene>
<dbReference type="InterPro" id="IPR029058">
    <property type="entry name" value="AB_hydrolase_fold"/>
</dbReference>
<keyword evidence="4" id="KW-1185">Reference proteome</keyword>
<evidence type="ECO:0000313" key="4">
    <source>
        <dbReference type="Proteomes" id="UP000705983"/>
    </source>
</evidence>
<dbReference type="Pfam" id="PF00561">
    <property type="entry name" value="Abhydrolase_1"/>
    <property type="match status" value="1"/>
</dbReference>
<accession>A0ABS2TEW6</accession>
<feature type="domain" description="AB hydrolase-1" evidence="2">
    <location>
        <begin position="40"/>
        <end position="287"/>
    </location>
</feature>
<keyword evidence="1 3" id="KW-0378">Hydrolase</keyword>
<dbReference type="PANTHER" id="PTHR43329">
    <property type="entry name" value="EPOXIDE HYDROLASE"/>
    <property type="match status" value="1"/>
</dbReference>
<organism evidence="3 4">
    <name type="scientific">Flaviflexus equikiangi</name>
    <dbReference type="NCBI Taxonomy" id="2758573"/>
    <lineage>
        <taxon>Bacteria</taxon>
        <taxon>Bacillati</taxon>
        <taxon>Actinomycetota</taxon>
        <taxon>Actinomycetes</taxon>
        <taxon>Actinomycetales</taxon>
        <taxon>Actinomycetaceae</taxon>
        <taxon>Flaviflexus</taxon>
    </lineage>
</organism>
<dbReference type="Gene3D" id="3.40.50.1820">
    <property type="entry name" value="alpha/beta hydrolase"/>
    <property type="match status" value="1"/>
</dbReference>
<protein>
    <submittedName>
        <fullName evidence="3">Alpha/beta hydrolase</fullName>
    </submittedName>
</protein>
<evidence type="ECO:0000313" key="3">
    <source>
        <dbReference type="EMBL" id="MBM9432302.1"/>
    </source>
</evidence>
<dbReference type="EMBL" id="JAFFJS010000001">
    <property type="protein sequence ID" value="MBM9432302.1"/>
    <property type="molecule type" value="Genomic_DNA"/>
</dbReference>
<dbReference type="GO" id="GO:0016787">
    <property type="term" value="F:hydrolase activity"/>
    <property type="evidence" value="ECO:0007669"/>
    <property type="project" value="UniProtKB-KW"/>
</dbReference>
<name>A0ABS2TEW6_9ACTO</name>
<proteinExistence type="predicted"/>